<dbReference type="STRING" id="1123029.SAMN02745172_01373"/>
<comment type="cofactor">
    <cofactor evidence="10">
        <name>phosphate</name>
        <dbReference type="ChEBI" id="CHEBI:43474"/>
    </cofactor>
</comment>
<keyword evidence="6" id="KW-0119">Carbohydrate metabolism</keyword>
<proteinExistence type="inferred from homology"/>
<evidence type="ECO:0000313" key="14">
    <source>
        <dbReference type="EMBL" id="SHO63407.1"/>
    </source>
</evidence>
<gene>
    <name evidence="14" type="ORF">SAMN02745172_01373</name>
</gene>
<comment type="similarity">
    <text evidence="2">Belongs to the glycosyl hydrolase 15 family.</text>
</comment>
<evidence type="ECO:0000256" key="2">
    <source>
        <dbReference type="ARBA" id="ARBA00006188"/>
    </source>
</evidence>
<comment type="catalytic activity">
    <reaction evidence="1">
        <text>alpha,alpha-trehalose + H2O = alpha-D-glucose + beta-D-glucose</text>
        <dbReference type="Rhea" id="RHEA:32675"/>
        <dbReference type="ChEBI" id="CHEBI:15377"/>
        <dbReference type="ChEBI" id="CHEBI:15903"/>
        <dbReference type="ChEBI" id="CHEBI:16551"/>
        <dbReference type="ChEBI" id="CHEBI:17925"/>
        <dbReference type="EC" id="3.2.1.28"/>
    </reaction>
</comment>
<accession>A0A1M7ZEU7</accession>
<evidence type="ECO:0000256" key="4">
    <source>
        <dbReference type="ARBA" id="ARBA00019905"/>
    </source>
</evidence>
<dbReference type="InterPro" id="IPR045582">
    <property type="entry name" value="Trehalase-like_N"/>
</dbReference>
<evidence type="ECO:0000256" key="5">
    <source>
        <dbReference type="ARBA" id="ARBA00022801"/>
    </source>
</evidence>
<evidence type="ECO:0000256" key="1">
    <source>
        <dbReference type="ARBA" id="ARBA00001576"/>
    </source>
</evidence>
<evidence type="ECO:0000256" key="7">
    <source>
        <dbReference type="ARBA" id="ARBA00023295"/>
    </source>
</evidence>
<evidence type="ECO:0000313" key="15">
    <source>
        <dbReference type="Proteomes" id="UP000186406"/>
    </source>
</evidence>
<dbReference type="GO" id="GO:0005993">
    <property type="term" value="P:trehalose catabolic process"/>
    <property type="evidence" value="ECO:0007669"/>
    <property type="project" value="UniProtKB-ARBA"/>
</dbReference>
<evidence type="ECO:0000256" key="11">
    <source>
        <dbReference type="ARBA" id="ARBA00060615"/>
    </source>
</evidence>
<feature type="domain" description="Trehalase-like N-terminal" evidence="13">
    <location>
        <begin position="3"/>
        <end position="152"/>
    </location>
</feature>
<dbReference type="EMBL" id="FRXO01000002">
    <property type="protein sequence ID" value="SHO63407.1"/>
    <property type="molecule type" value="Genomic_DNA"/>
</dbReference>
<keyword evidence="7" id="KW-0326">Glycosidase</keyword>
<dbReference type="RefSeq" id="WP_073626850.1">
    <property type="nucleotide sequence ID" value="NZ_FRXO01000002.1"/>
</dbReference>
<comment type="pathway">
    <text evidence="11">Glycan degradation; trehalose degradation; D-glucose from alpha,alpha-trehalose: step 1/1.</text>
</comment>
<evidence type="ECO:0000256" key="6">
    <source>
        <dbReference type="ARBA" id="ARBA00023277"/>
    </source>
</evidence>
<dbReference type="PANTHER" id="PTHR31616:SF0">
    <property type="entry name" value="GLUCAN 1,4-ALPHA-GLUCOSIDASE"/>
    <property type="match status" value="1"/>
</dbReference>
<dbReference type="PANTHER" id="PTHR31616">
    <property type="entry name" value="TREHALASE"/>
    <property type="match status" value="1"/>
</dbReference>
<sequence>MTSPIEDYALIGDCKTAALVSRDGSIDWLCLPRFDAAACFAALLGTPENGRWRIAPTAGDARISRRYREDTLILETTFETDTGVATLIDFMPLADGSSTVMRIVVGVRGHVEFETDFVVRFGYGHTVPWVTNEEGGVTYAVAGPDLLVLRTPVHLTGEDMHSTGTFMVMEGDRVPFAVTYGTSYGPRPGSQDVEAALFATEAYWRGFAARCPGVGRWTETVKRSLITLKALTYMPTGGIVAAATTSLPEALGGTRNWDYRFCWLRDATMTLMAFMKLGYYEEASAWREWLMRAVAGAPEQVQIMYGVAGERQLLEWEVSWLAGYGGSRPVRIGNAAADQLQLDVYGEVADALAQAQRGGLPPHPRTRALSEVTLNFLEKVWREPDEGIWEVRGGRQHFTHSKVMAWVAFDRAAGLASNSKLGRTLSARWRKVADEIHADVCAKAFDPEIGSFVQAYGSNVLDASLLQIPLVGFLPPDDSRVIGTVRAIESRLVQDGLVLRYETHEVDDGLPPGEGAFLACSFWLADVLVLLGRYGDAQRLYERLSGLCNDVGLLSEEYDPVAGRMLGNFPQAFSHIGLINTALNLARRTGPAEERVATGEPAEVKPPVVVEAVAAAVDPDTPVETLQSASR</sequence>
<dbReference type="Pfam" id="PF19291">
    <property type="entry name" value="TREH_N"/>
    <property type="match status" value="1"/>
</dbReference>
<feature type="domain" description="GH15-like" evidence="12">
    <location>
        <begin position="219"/>
        <end position="582"/>
    </location>
</feature>
<protein>
    <recommendedName>
        <fullName evidence="4">Trehalase</fullName>
        <ecNumber evidence="3">3.2.1.28</ecNumber>
    </recommendedName>
    <alternativeName>
        <fullName evidence="8">Alpha,alpha-trehalase</fullName>
    </alternativeName>
    <alternativeName>
        <fullName evidence="9">Alpha,alpha-trehalose glucohydrolase</fullName>
    </alternativeName>
</protein>
<dbReference type="SUPFAM" id="SSF48208">
    <property type="entry name" value="Six-hairpin glycosidases"/>
    <property type="match status" value="1"/>
</dbReference>
<evidence type="ECO:0000256" key="9">
    <source>
        <dbReference type="ARBA" id="ARBA00031637"/>
    </source>
</evidence>
<evidence type="ECO:0000259" key="13">
    <source>
        <dbReference type="Pfam" id="PF19291"/>
    </source>
</evidence>
<reference evidence="14 15" key="1">
    <citation type="submission" date="2016-12" db="EMBL/GenBank/DDBJ databases">
        <authorList>
            <person name="Song W.-J."/>
            <person name="Kurnit D.M."/>
        </authorList>
    </citation>
    <scope>NUCLEOTIDE SEQUENCE [LARGE SCALE GENOMIC DNA]</scope>
    <source>
        <strain evidence="14 15">DSM 19599</strain>
    </source>
</reference>
<evidence type="ECO:0000256" key="3">
    <source>
        <dbReference type="ARBA" id="ARBA00012757"/>
    </source>
</evidence>
<dbReference type="Pfam" id="PF00723">
    <property type="entry name" value="Glyco_hydro_15"/>
    <property type="match status" value="1"/>
</dbReference>
<dbReference type="InterPro" id="IPR008928">
    <property type="entry name" value="6-hairpin_glycosidase_sf"/>
</dbReference>
<dbReference type="EC" id="3.2.1.28" evidence="3"/>
<evidence type="ECO:0000256" key="10">
    <source>
        <dbReference type="ARBA" id="ARBA00053030"/>
    </source>
</evidence>
<keyword evidence="15" id="KW-1185">Reference proteome</keyword>
<organism evidence="14 15">
    <name type="scientific">Pseudoxanthobacter soli DSM 19599</name>
    <dbReference type="NCBI Taxonomy" id="1123029"/>
    <lineage>
        <taxon>Bacteria</taxon>
        <taxon>Pseudomonadati</taxon>
        <taxon>Pseudomonadota</taxon>
        <taxon>Alphaproteobacteria</taxon>
        <taxon>Hyphomicrobiales</taxon>
        <taxon>Segnochrobactraceae</taxon>
        <taxon>Pseudoxanthobacter</taxon>
    </lineage>
</organism>
<dbReference type="InterPro" id="IPR011613">
    <property type="entry name" value="GH15-like"/>
</dbReference>
<keyword evidence="5" id="KW-0378">Hydrolase</keyword>
<dbReference type="AlphaFoldDB" id="A0A1M7ZEU7"/>
<dbReference type="OrthoDB" id="3902805at2"/>
<dbReference type="GO" id="GO:0004555">
    <property type="term" value="F:alpha,alpha-trehalase activity"/>
    <property type="evidence" value="ECO:0007669"/>
    <property type="project" value="UniProtKB-EC"/>
</dbReference>
<dbReference type="Gene3D" id="1.50.10.10">
    <property type="match status" value="1"/>
</dbReference>
<dbReference type="InterPro" id="IPR012341">
    <property type="entry name" value="6hp_glycosidase-like_sf"/>
</dbReference>
<evidence type="ECO:0000259" key="12">
    <source>
        <dbReference type="Pfam" id="PF00723"/>
    </source>
</evidence>
<dbReference type="Proteomes" id="UP000186406">
    <property type="component" value="Unassembled WGS sequence"/>
</dbReference>
<evidence type="ECO:0000256" key="8">
    <source>
        <dbReference type="ARBA" id="ARBA00030473"/>
    </source>
</evidence>
<name>A0A1M7ZEU7_9HYPH</name>
<dbReference type="FunFam" id="1.50.10.10:FF:000005">
    <property type="entry name" value="Glycosyl hydrolase, glucoamylase"/>
    <property type="match status" value="1"/>
</dbReference>